<reference evidence="1" key="1">
    <citation type="submission" date="2023-05" db="EMBL/GenBank/DDBJ databases">
        <title>Comparative genomics of Bacillaceae isolates and their secondary metabolite potential.</title>
        <authorList>
            <person name="Song L."/>
            <person name="Nielsen L.J."/>
            <person name="Mohite O."/>
            <person name="Xu X."/>
            <person name="Weber T."/>
            <person name="Kovacs A.T."/>
        </authorList>
    </citation>
    <scope>NUCLEOTIDE SEQUENCE</scope>
    <source>
        <strain evidence="1">XLM17</strain>
    </source>
</reference>
<dbReference type="Proteomes" id="UP001178288">
    <property type="component" value="Chromosome"/>
</dbReference>
<gene>
    <name evidence="1" type="ORF">QNH39_03565</name>
</gene>
<dbReference type="SUPFAM" id="SSF56784">
    <property type="entry name" value="HAD-like"/>
    <property type="match status" value="1"/>
</dbReference>
<protein>
    <submittedName>
        <fullName evidence="1">Uncharacterized protein</fullName>
    </submittedName>
</protein>
<dbReference type="InterPro" id="IPR036412">
    <property type="entry name" value="HAD-like_sf"/>
</dbReference>
<evidence type="ECO:0000313" key="1">
    <source>
        <dbReference type="EMBL" id="WHY86956.1"/>
    </source>
</evidence>
<proteinExistence type="predicted"/>
<dbReference type="EMBL" id="CP126114">
    <property type="protein sequence ID" value="WHY86956.1"/>
    <property type="molecule type" value="Genomic_DNA"/>
</dbReference>
<organism evidence="1 2">
    <name type="scientific">Neobacillus novalis</name>
    <dbReference type="NCBI Taxonomy" id="220687"/>
    <lineage>
        <taxon>Bacteria</taxon>
        <taxon>Bacillati</taxon>
        <taxon>Bacillota</taxon>
        <taxon>Bacilli</taxon>
        <taxon>Bacillales</taxon>
        <taxon>Bacillaceae</taxon>
        <taxon>Neobacillus</taxon>
    </lineage>
</organism>
<dbReference type="InterPro" id="IPR023214">
    <property type="entry name" value="HAD_sf"/>
</dbReference>
<dbReference type="RefSeq" id="WP_235845749.1">
    <property type="nucleotide sequence ID" value="NZ_CP126114.1"/>
</dbReference>
<dbReference type="KEGG" id="nnv:QNH39_03565"/>
<sequence length="46" mass="4602">MGNAVPIAKAAADVITTSSSSDGILNGLIQVGLLEKSKTAYKSPLA</sequence>
<accession>A0AA95MNG0</accession>
<dbReference type="Gene3D" id="3.40.50.1000">
    <property type="entry name" value="HAD superfamily/HAD-like"/>
    <property type="match status" value="1"/>
</dbReference>
<dbReference type="AlphaFoldDB" id="A0AA95MNG0"/>
<evidence type="ECO:0000313" key="2">
    <source>
        <dbReference type="Proteomes" id="UP001178288"/>
    </source>
</evidence>
<name>A0AA95MNG0_9BACI</name>
<keyword evidence="2" id="KW-1185">Reference proteome</keyword>